<reference evidence="1 2" key="1">
    <citation type="journal article" date="2022" name="bioRxiv">
        <title>The genome of the oomycete Peronosclerospora sorghi, a cosmopolitan pathogen of maize and sorghum, is inflated with dispersed pseudogenes.</title>
        <authorList>
            <person name="Fletcher K."/>
            <person name="Martin F."/>
            <person name="Isakeit T."/>
            <person name="Cavanaugh K."/>
            <person name="Magill C."/>
            <person name="Michelmore R."/>
        </authorList>
    </citation>
    <scope>NUCLEOTIDE SEQUENCE [LARGE SCALE GENOMIC DNA]</scope>
    <source>
        <strain evidence="1">P6</strain>
    </source>
</reference>
<evidence type="ECO:0000313" key="2">
    <source>
        <dbReference type="Proteomes" id="UP001163321"/>
    </source>
</evidence>
<sequence>MIREMEGERKHSLPDMQRTDDFSTDDQFLLLQNTMHRSNPNVLFVRYLSFLRDHDYQDALDSFHQYHGALSPRQDQSLNDSDGNDGNDGKRLPSAPSQTVGSHFRGNGLQYAALNSRRDSTGQCEAT</sequence>
<protein>
    <submittedName>
        <fullName evidence="1">Uncharacterized protein</fullName>
    </submittedName>
</protein>
<organism evidence="1 2">
    <name type="scientific">Peronosclerospora sorghi</name>
    <dbReference type="NCBI Taxonomy" id="230839"/>
    <lineage>
        <taxon>Eukaryota</taxon>
        <taxon>Sar</taxon>
        <taxon>Stramenopiles</taxon>
        <taxon>Oomycota</taxon>
        <taxon>Peronosporomycetes</taxon>
        <taxon>Peronosporales</taxon>
        <taxon>Peronosporaceae</taxon>
        <taxon>Peronosclerospora</taxon>
    </lineage>
</organism>
<accession>A0ACC0WEA0</accession>
<name>A0ACC0WEA0_9STRA</name>
<gene>
    <name evidence="1" type="ORF">PsorP6_017863</name>
</gene>
<comment type="caution">
    <text evidence="1">The sequence shown here is derived from an EMBL/GenBank/DDBJ whole genome shotgun (WGS) entry which is preliminary data.</text>
</comment>
<dbReference type="Proteomes" id="UP001163321">
    <property type="component" value="Chromosome 2"/>
</dbReference>
<keyword evidence="2" id="KW-1185">Reference proteome</keyword>
<dbReference type="EMBL" id="CM047581">
    <property type="protein sequence ID" value="KAI9916907.1"/>
    <property type="molecule type" value="Genomic_DNA"/>
</dbReference>
<proteinExistence type="predicted"/>
<evidence type="ECO:0000313" key="1">
    <source>
        <dbReference type="EMBL" id="KAI9916907.1"/>
    </source>
</evidence>